<keyword evidence="5" id="KW-0808">Transferase</keyword>
<organism evidence="5 6">
    <name type="scientific">Streptoalloteichus hindustanus</name>
    <dbReference type="NCBI Taxonomy" id="2017"/>
    <lineage>
        <taxon>Bacteria</taxon>
        <taxon>Bacillati</taxon>
        <taxon>Actinomycetota</taxon>
        <taxon>Actinomycetes</taxon>
        <taxon>Pseudonocardiales</taxon>
        <taxon>Pseudonocardiaceae</taxon>
        <taxon>Streptoalloteichus</taxon>
    </lineage>
</organism>
<evidence type="ECO:0000313" key="5">
    <source>
        <dbReference type="EMBL" id="SHF11880.1"/>
    </source>
</evidence>
<dbReference type="InterPro" id="IPR015424">
    <property type="entry name" value="PyrdxlP-dep_Trfase"/>
</dbReference>
<dbReference type="Pfam" id="PF01041">
    <property type="entry name" value="DegT_DnrJ_EryC1"/>
    <property type="match status" value="1"/>
</dbReference>
<comment type="cofactor">
    <cofactor evidence="1">
        <name>pyridoxal 5'-phosphate</name>
        <dbReference type="ChEBI" id="CHEBI:597326"/>
    </cofactor>
</comment>
<evidence type="ECO:0000256" key="4">
    <source>
        <dbReference type="RuleBase" id="RU004508"/>
    </source>
</evidence>
<keyword evidence="3 4" id="KW-0663">Pyridoxal phosphate</keyword>
<dbReference type="EMBL" id="FQVN01000002">
    <property type="protein sequence ID" value="SHF11880.1"/>
    <property type="molecule type" value="Genomic_DNA"/>
</dbReference>
<dbReference type="Gene3D" id="3.90.1150.10">
    <property type="entry name" value="Aspartate Aminotransferase, domain 1"/>
    <property type="match status" value="1"/>
</dbReference>
<dbReference type="InterPro" id="IPR015421">
    <property type="entry name" value="PyrdxlP-dep_Trfase_major"/>
</dbReference>
<proteinExistence type="inferred from homology"/>
<keyword evidence="6" id="KW-1185">Reference proteome</keyword>
<dbReference type="GO" id="GO:0008483">
    <property type="term" value="F:transaminase activity"/>
    <property type="evidence" value="ECO:0007669"/>
    <property type="project" value="UniProtKB-KW"/>
</dbReference>
<evidence type="ECO:0000256" key="2">
    <source>
        <dbReference type="PIRSR" id="PIRSR000390-1"/>
    </source>
</evidence>
<evidence type="ECO:0000256" key="3">
    <source>
        <dbReference type="PIRSR" id="PIRSR000390-2"/>
    </source>
</evidence>
<dbReference type="InterPro" id="IPR000653">
    <property type="entry name" value="DegT/StrS_aminotransferase"/>
</dbReference>
<evidence type="ECO:0000313" key="6">
    <source>
        <dbReference type="Proteomes" id="UP000184501"/>
    </source>
</evidence>
<dbReference type="PIRSF" id="PIRSF000390">
    <property type="entry name" value="PLP_StrS"/>
    <property type="match status" value="1"/>
</dbReference>
<accession>A0A1M4Z1K8</accession>
<feature type="modified residue" description="N6-(pyridoxal phosphate)lysine" evidence="3">
    <location>
        <position position="202"/>
    </location>
</feature>
<name>A0A1M4Z1K8_STRHI</name>
<dbReference type="Proteomes" id="UP000184501">
    <property type="component" value="Unassembled WGS sequence"/>
</dbReference>
<dbReference type="OrthoDB" id="5342089at2"/>
<dbReference type="PANTHER" id="PTHR30244">
    <property type="entry name" value="TRANSAMINASE"/>
    <property type="match status" value="1"/>
</dbReference>
<dbReference type="GO" id="GO:0000271">
    <property type="term" value="P:polysaccharide biosynthetic process"/>
    <property type="evidence" value="ECO:0007669"/>
    <property type="project" value="TreeGrafter"/>
</dbReference>
<dbReference type="Gene3D" id="3.40.640.10">
    <property type="entry name" value="Type I PLP-dependent aspartate aminotransferase-like (Major domain)"/>
    <property type="match status" value="1"/>
</dbReference>
<dbReference type="SUPFAM" id="SSF53383">
    <property type="entry name" value="PLP-dependent transferases"/>
    <property type="match status" value="1"/>
</dbReference>
<dbReference type="GO" id="GO:0030170">
    <property type="term" value="F:pyridoxal phosphate binding"/>
    <property type="evidence" value="ECO:0007669"/>
    <property type="project" value="TreeGrafter"/>
</dbReference>
<gene>
    <name evidence="5" type="ORF">SAMN05444320_102567</name>
</gene>
<protein>
    <submittedName>
        <fullName evidence="5">L-glutamine:scyllo-inosose aminotransferase/L-glutamine:2-deoxy-scyllo-inosose/3-amino-2,3-dideoxy-scyllo-inosose aminotransferase</fullName>
    </submittedName>
</protein>
<dbReference type="PANTHER" id="PTHR30244:SF34">
    <property type="entry name" value="DTDP-4-AMINO-4,6-DIDEOXYGALACTOSE TRANSAMINASE"/>
    <property type="match status" value="1"/>
</dbReference>
<sequence length="424" mass="45136">MPVHLAINNGTPVRTRPWPVWPQPARGALGALERVLHSGRWAISGPYRGAESAERRFARTFAAYNGVAHCVPAASGTASLMLALEACGVGVGDEVIAPGLSWVASASTIVGVNAVPVLVDIDPATLCLDPAAVEAAITPATRAIVVVHLYSAVADLDALRAVADRHGLPLIEDCAQAHGAEHRGRKVGSVGDIGTFSMQHSKVLTSGEGGAAITDSAALARRMEHLRADGRCYPAAAPAPGHMELVETGELMGSNRCLSEFQAAVLVEQLRELDEQNALRRRNALLLNELLAEQGLRPQDSSPGTTSRTYYVYAAALPDDALTDVPIAAVTGALTAELGFPISPAYAPLHTNRLYAPASRRRFALGDEHEKRIDPGRFHLPVCERLTRRLITFHHAALLGDESDVRDIATAVAKVLRHRGELRA</sequence>
<dbReference type="AlphaFoldDB" id="A0A1M4Z1K8"/>
<dbReference type="InterPro" id="IPR015422">
    <property type="entry name" value="PyrdxlP-dep_Trfase_small"/>
</dbReference>
<dbReference type="STRING" id="2017.SAMN05444320_102567"/>
<comment type="similarity">
    <text evidence="4">Belongs to the DegT/DnrJ/EryC1 family.</text>
</comment>
<keyword evidence="5" id="KW-0032">Aminotransferase</keyword>
<feature type="active site" description="Proton acceptor" evidence="2">
    <location>
        <position position="202"/>
    </location>
</feature>
<reference evidence="5 6" key="1">
    <citation type="submission" date="2016-11" db="EMBL/GenBank/DDBJ databases">
        <authorList>
            <person name="Jaros S."/>
            <person name="Januszkiewicz K."/>
            <person name="Wedrychowicz H."/>
        </authorList>
    </citation>
    <scope>NUCLEOTIDE SEQUENCE [LARGE SCALE GENOMIC DNA]</scope>
    <source>
        <strain evidence="5 6">DSM 44523</strain>
    </source>
</reference>
<dbReference type="RefSeq" id="WP_073480776.1">
    <property type="nucleotide sequence ID" value="NZ_FQVN01000002.1"/>
</dbReference>
<dbReference type="CDD" id="cd00616">
    <property type="entry name" value="AHBA_syn"/>
    <property type="match status" value="1"/>
</dbReference>
<evidence type="ECO:0000256" key="1">
    <source>
        <dbReference type="ARBA" id="ARBA00001933"/>
    </source>
</evidence>